<name>Q0W4Y3_METAR</name>
<dbReference type="RefSeq" id="WP_012035985.1">
    <property type="nucleotide sequence ID" value="NC_009464.1"/>
</dbReference>
<dbReference type="PANTHER" id="PTHR43877">
    <property type="entry name" value="AMINOALKYLPHOSPHONATE N-ACETYLTRANSFERASE-RELATED-RELATED"/>
    <property type="match status" value="1"/>
</dbReference>
<gene>
    <name evidence="4" type="ORF">RCIX1262</name>
</gene>
<dbReference type="InterPro" id="IPR050832">
    <property type="entry name" value="Bact_Acetyltransf"/>
</dbReference>
<dbReference type="PANTHER" id="PTHR43877:SF2">
    <property type="entry name" value="AMINOALKYLPHOSPHONATE N-ACETYLTRANSFERASE-RELATED"/>
    <property type="match status" value="1"/>
</dbReference>
<dbReference type="SUPFAM" id="SSF55729">
    <property type="entry name" value="Acyl-CoA N-acyltransferases (Nat)"/>
    <property type="match status" value="1"/>
</dbReference>
<dbReference type="InterPro" id="IPR016181">
    <property type="entry name" value="Acyl_CoA_acyltransferase"/>
</dbReference>
<dbReference type="GeneID" id="5144839"/>
<dbReference type="Gene3D" id="3.40.630.30">
    <property type="match status" value="1"/>
</dbReference>
<dbReference type="InterPro" id="IPR000182">
    <property type="entry name" value="GNAT_dom"/>
</dbReference>
<keyword evidence="5" id="KW-1185">Reference proteome</keyword>
<dbReference type="PROSITE" id="PS51186">
    <property type="entry name" value="GNAT"/>
    <property type="match status" value="1"/>
</dbReference>
<dbReference type="eggNOG" id="arCOG00833">
    <property type="taxonomic scope" value="Archaea"/>
</dbReference>
<dbReference type="EMBL" id="AM114193">
    <property type="protein sequence ID" value="CAJ36560.1"/>
    <property type="molecule type" value="Genomic_DNA"/>
</dbReference>
<evidence type="ECO:0000313" key="4">
    <source>
        <dbReference type="EMBL" id="CAJ36560.1"/>
    </source>
</evidence>
<keyword evidence="1" id="KW-0808">Transferase</keyword>
<sequence>MVLSPQGFTLETGSELTDAAERLLVESAARIPPTGEIDRRYVLSLPDRVRRGELGVVTLLKGREPIGIFCYRSVDLEAELVYGCLEPGSEGLERVFLLHILDVLSDQAVRAVRSGFSGPGADRFAVAAIDMGFRKVPRMSMTRSVDEAEIFLYKPDPGVNVLPWSTSYFEDVCRLMYEASEAFDRAVYPLFGSPEGCRTLLLSILQDRHGLFLPELSLVATIDDQVVGLLLSSQIADGSVLILDIAVDSSHRGKGIGGKMLENLISKSAMLGRRQIVLAVTLDNEPAIGLYRKMGFRQTSIFDQYVLELEE</sequence>
<dbReference type="AlphaFoldDB" id="Q0W4Y3"/>
<dbReference type="Pfam" id="PF00583">
    <property type="entry name" value="Acetyltransf_1"/>
    <property type="match status" value="1"/>
</dbReference>
<evidence type="ECO:0000256" key="2">
    <source>
        <dbReference type="ARBA" id="ARBA00023315"/>
    </source>
</evidence>
<dbReference type="PATRIC" id="fig|351160.9.peg.1695"/>
<protein>
    <submittedName>
        <fullName evidence="4">Predicted acetyltransferase (GNAT family)</fullName>
    </submittedName>
</protein>
<reference evidence="4 5" key="1">
    <citation type="journal article" date="2006" name="Science">
        <title>Genome of rice cluster I archaea -- the key methane producers in the rice rhizosphere.</title>
        <authorList>
            <person name="Erkel C."/>
            <person name="Kube M."/>
            <person name="Reinhardt R."/>
            <person name="Liesack W."/>
        </authorList>
    </citation>
    <scope>NUCLEOTIDE SEQUENCE [LARGE SCALE GENOMIC DNA]</scope>
    <source>
        <strain evidence="5">DSM 22066 / NBRC 105507 / MRE50</strain>
    </source>
</reference>
<accession>Q0W4Y3</accession>
<dbReference type="OrthoDB" id="43754at2157"/>
<proteinExistence type="predicted"/>
<feature type="domain" description="N-acetyltransferase" evidence="3">
    <location>
        <begin position="159"/>
        <end position="311"/>
    </location>
</feature>
<organism evidence="4 5">
    <name type="scientific">Methanocella arvoryzae (strain DSM 22066 / NBRC 105507 / MRE50)</name>
    <dbReference type="NCBI Taxonomy" id="351160"/>
    <lineage>
        <taxon>Archaea</taxon>
        <taxon>Methanobacteriati</taxon>
        <taxon>Methanobacteriota</taxon>
        <taxon>Stenosarchaea group</taxon>
        <taxon>Methanomicrobia</taxon>
        <taxon>Methanocellales</taxon>
        <taxon>Methanocellaceae</taxon>
        <taxon>Methanocella</taxon>
    </lineage>
</organism>
<evidence type="ECO:0000313" key="5">
    <source>
        <dbReference type="Proteomes" id="UP000000663"/>
    </source>
</evidence>
<dbReference type="Proteomes" id="UP000000663">
    <property type="component" value="Chromosome"/>
</dbReference>
<evidence type="ECO:0000256" key="1">
    <source>
        <dbReference type="ARBA" id="ARBA00022679"/>
    </source>
</evidence>
<keyword evidence="2" id="KW-0012">Acyltransferase</keyword>
<dbReference type="GO" id="GO:0016747">
    <property type="term" value="F:acyltransferase activity, transferring groups other than amino-acyl groups"/>
    <property type="evidence" value="ECO:0007669"/>
    <property type="project" value="InterPro"/>
</dbReference>
<evidence type="ECO:0000259" key="3">
    <source>
        <dbReference type="PROSITE" id="PS51186"/>
    </source>
</evidence>
<dbReference type="KEGG" id="rci:RCIX1262"/>
<dbReference type="STRING" id="351160.RCIX1262"/>
<dbReference type="CDD" id="cd04301">
    <property type="entry name" value="NAT_SF"/>
    <property type="match status" value="1"/>
</dbReference>